<dbReference type="GO" id="GO:0016705">
    <property type="term" value="F:oxidoreductase activity, acting on paired donors, with incorporation or reduction of molecular oxygen"/>
    <property type="evidence" value="ECO:0007669"/>
    <property type="project" value="InterPro"/>
</dbReference>
<dbReference type="RefSeq" id="WP_060914171.1">
    <property type="nucleotide sequence ID" value="NZ_KQ959958.1"/>
</dbReference>
<feature type="domain" description="Luciferase-like" evidence="2">
    <location>
        <begin position="4"/>
        <end position="291"/>
    </location>
</feature>
<evidence type="ECO:0000313" key="3">
    <source>
        <dbReference type="EMBL" id="KXB59699.1"/>
    </source>
</evidence>
<dbReference type="InterPro" id="IPR036661">
    <property type="entry name" value="Luciferase-like_sf"/>
</dbReference>
<dbReference type="SUPFAM" id="SSF51679">
    <property type="entry name" value="Bacterial luciferase-like"/>
    <property type="match status" value="1"/>
</dbReference>
<dbReference type="NCBIfam" id="TIGR03558">
    <property type="entry name" value="oxido_grp_1"/>
    <property type="match status" value="1"/>
</dbReference>
<sequence length="330" mass="37741">MKLSILDYAIVDEGKTAIEAIEESVELARLAEKLGYSRFWMAEHHQVPALASSSPELLMLHLLQNTEKIQIGSGGIMIPHYAPYKISEWIKLLSALYPNRVNLGIGNNPGTKVVQKLMDTTPMMREEYNDSCRELLELLTGTETLVQPPEAKVSPMWLLSTSEKSANLAAELGQNYVYGLFFNQAVDYIETAKRCLNTYRTKMREQQKSPQDVVAVFIAIGEDEQEAKDLVRCLDVWLLGKKEFTEFDRFPSIKTAKEYEIREADIEKVEKNRTRLVWGTKDVVVEKLKKLAAEFELEELMCIPLVPKIERRKNIIEILAKELMGKEEKN</sequence>
<dbReference type="Gene3D" id="3.20.20.30">
    <property type="entry name" value="Luciferase-like domain"/>
    <property type="match status" value="1"/>
</dbReference>
<gene>
    <name evidence="3" type="ORF">HMPREF3186_01007</name>
</gene>
<organism evidence="3 4">
    <name type="scientific">Gemella haemolysans</name>
    <dbReference type="NCBI Taxonomy" id="1379"/>
    <lineage>
        <taxon>Bacteria</taxon>
        <taxon>Bacillati</taxon>
        <taxon>Bacillota</taxon>
        <taxon>Bacilli</taxon>
        <taxon>Bacillales</taxon>
        <taxon>Gemellaceae</taxon>
        <taxon>Gemella</taxon>
    </lineage>
</organism>
<name>A0A133ZW86_9BACL</name>
<dbReference type="GO" id="GO:0005829">
    <property type="term" value="C:cytosol"/>
    <property type="evidence" value="ECO:0007669"/>
    <property type="project" value="TreeGrafter"/>
</dbReference>
<protein>
    <submittedName>
        <fullName evidence="3">Luciferase family oxidoreductase, FMN-dependent, PP_0088 family</fullName>
    </submittedName>
</protein>
<dbReference type="PANTHER" id="PTHR30137">
    <property type="entry name" value="LUCIFERASE-LIKE MONOOXYGENASE"/>
    <property type="match status" value="1"/>
</dbReference>
<accession>A0A133ZW86</accession>
<evidence type="ECO:0000259" key="2">
    <source>
        <dbReference type="Pfam" id="PF00296"/>
    </source>
</evidence>
<proteinExistence type="predicted"/>
<dbReference type="InterPro" id="IPR011251">
    <property type="entry name" value="Luciferase-like_dom"/>
</dbReference>
<dbReference type="Proteomes" id="UP000070355">
    <property type="component" value="Unassembled WGS sequence"/>
</dbReference>
<dbReference type="PATRIC" id="fig|1379.3.peg.991"/>
<dbReference type="Pfam" id="PF00296">
    <property type="entry name" value="Bac_luciferase"/>
    <property type="match status" value="1"/>
</dbReference>
<evidence type="ECO:0000256" key="1">
    <source>
        <dbReference type="ARBA" id="ARBA00007789"/>
    </source>
</evidence>
<dbReference type="InterPro" id="IPR050766">
    <property type="entry name" value="Bact_Lucif_Oxidored"/>
</dbReference>
<dbReference type="OrthoDB" id="9780518at2"/>
<evidence type="ECO:0000313" key="4">
    <source>
        <dbReference type="Proteomes" id="UP000070355"/>
    </source>
</evidence>
<dbReference type="InterPro" id="IPR019949">
    <property type="entry name" value="CmoO-like"/>
</dbReference>
<dbReference type="STRING" id="1379.HMPREF3186_01007"/>
<dbReference type="PANTHER" id="PTHR30137:SF6">
    <property type="entry name" value="LUCIFERASE-LIKE MONOOXYGENASE"/>
    <property type="match status" value="1"/>
</dbReference>
<comment type="caution">
    <text evidence="3">The sequence shown here is derived from an EMBL/GenBank/DDBJ whole genome shotgun (WGS) entry which is preliminary data.</text>
</comment>
<reference evidence="4" key="1">
    <citation type="submission" date="2016-01" db="EMBL/GenBank/DDBJ databases">
        <authorList>
            <person name="Mitreva M."/>
            <person name="Pepin K.H."/>
            <person name="Mihindukulasuriya K.A."/>
            <person name="Fulton R."/>
            <person name="Fronick C."/>
            <person name="O'Laughlin M."/>
            <person name="Miner T."/>
            <person name="Herter B."/>
            <person name="Rosa B.A."/>
            <person name="Cordes M."/>
            <person name="Tomlinson C."/>
            <person name="Wollam A."/>
            <person name="Palsikar V.B."/>
            <person name="Mardis E.R."/>
            <person name="Wilson R.K."/>
        </authorList>
    </citation>
    <scope>NUCLEOTIDE SEQUENCE [LARGE SCALE GENOMIC DNA]</scope>
    <source>
        <strain evidence="4">DNF01167</strain>
    </source>
</reference>
<comment type="similarity">
    <text evidence="1">To bacterial alkanal monooxygenase alpha and beta chains.</text>
</comment>
<dbReference type="EMBL" id="LSDC01000065">
    <property type="protein sequence ID" value="KXB59699.1"/>
    <property type="molecule type" value="Genomic_DNA"/>
</dbReference>
<dbReference type="CDD" id="cd00347">
    <property type="entry name" value="Flavin_utilizing_monoxygenases"/>
    <property type="match status" value="1"/>
</dbReference>
<dbReference type="AlphaFoldDB" id="A0A133ZW86"/>